<reference evidence="2" key="3">
    <citation type="submission" date="2010-09" db="EMBL/GenBank/DDBJ databases">
        <title>Annotation of Gaeumannomyces graminis var. tritici R3-111a-1.</title>
        <authorList>
            <consortium name="The Broad Institute Genome Sequencing Platform"/>
            <person name="Ma L.-J."/>
            <person name="Dead R."/>
            <person name="Young S.K."/>
            <person name="Zeng Q."/>
            <person name="Gargeya S."/>
            <person name="Fitzgerald M."/>
            <person name="Haas B."/>
            <person name="Abouelleil A."/>
            <person name="Alvarado L."/>
            <person name="Arachchi H.M."/>
            <person name="Berlin A."/>
            <person name="Brown A."/>
            <person name="Chapman S.B."/>
            <person name="Chen Z."/>
            <person name="Dunbar C."/>
            <person name="Freedman E."/>
            <person name="Gearin G."/>
            <person name="Gellesch M."/>
            <person name="Goldberg J."/>
            <person name="Griggs A."/>
            <person name="Gujja S."/>
            <person name="Heiman D."/>
            <person name="Howarth C."/>
            <person name="Larson L."/>
            <person name="Lui A."/>
            <person name="MacDonald P.J.P."/>
            <person name="Mehta T."/>
            <person name="Montmayeur A."/>
            <person name="Murphy C."/>
            <person name="Neiman D."/>
            <person name="Pearson M."/>
            <person name="Priest M."/>
            <person name="Roberts A."/>
            <person name="Saif S."/>
            <person name="Shea T."/>
            <person name="Shenoy N."/>
            <person name="Sisk P."/>
            <person name="Stolte C."/>
            <person name="Sykes S."/>
            <person name="Yandava C."/>
            <person name="Wortman J."/>
            <person name="Nusbaum C."/>
            <person name="Birren B."/>
        </authorList>
    </citation>
    <scope>NUCLEOTIDE SEQUENCE</scope>
    <source>
        <strain evidence="2">R3-111a-1</strain>
    </source>
</reference>
<evidence type="ECO:0000256" key="1">
    <source>
        <dbReference type="SAM" id="MobiDB-lite"/>
    </source>
</evidence>
<dbReference type="EnsemblFungi" id="EJT73307">
    <property type="protein sequence ID" value="EJT73307"/>
    <property type="gene ID" value="GGTG_10152"/>
</dbReference>
<gene>
    <name evidence="3" type="primary">20350610</name>
    <name evidence="2" type="ORF">GGTG_10152</name>
</gene>
<accession>J3P9H1</accession>
<dbReference type="RefSeq" id="XP_009226281.1">
    <property type="nucleotide sequence ID" value="XM_009228017.1"/>
</dbReference>
<dbReference type="GeneID" id="20350610"/>
<keyword evidence="4" id="KW-1185">Reference proteome</keyword>
<organism evidence="2">
    <name type="scientific">Gaeumannomyces tritici (strain R3-111a-1)</name>
    <name type="common">Wheat and barley take-all root rot fungus</name>
    <name type="synonym">Gaeumannomyces graminis var. tritici</name>
    <dbReference type="NCBI Taxonomy" id="644352"/>
    <lineage>
        <taxon>Eukaryota</taxon>
        <taxon>Fungi</taxon>
        <taxon>Dikarya</taxon>
        <taxon>Ascomycota</taxon>
        <taxon>Pezizomycotina</taxon>
        <taxon>Sordariomycetes</taxon>
        <taxon>Sordariomycetidae</taxon>
        <taxon>Magnaporthales</taxon>
        <taxon>Magnaporthaceae</taxon>
        <taxon>Gaeumannomyces</taxon>
    </lineage>
</organism>
<reference evidence="3" key="4">
    <citation type="journal article" date="2015" name="G3 (Bethesda)">
        <title>Genome sequences of three phytopathogenic species of the Magnaporthaceae family of fungi.</title>
        <authorList>
            <person name="Okagaki L.H."/>
            <person name="Nunes C.C."/>
            <person name="Sailsbery J."/>
            <person name="Clay B."/>
            <person name="Brown D."/>
            <person name="John T."/>
            <person name="Oh Y."/>
            <person name="Young N."/>
            <person name="Fitzgerald M."/>
            <person name="Haas B.J."/>
            <person name="Zeng Q."/>
            <person name="Young S."/>
            <person name="Adiconis X."/>
            <person name="Fan L."/>
            <person name="Levin J.Z."/>
            <person name="Mitchell T.K."/>
            <person name="Okubara P.A."/>
            <person name="Farman M.L."/>
            <person name="Kohn L.M."/>
            <person name="Birren B."/>
            <person name="Ma L.-J."/>
            <person name="Dean R.A."/>
        </authorList>
    </citation>
    <scope>NUCLEOTIDE SEQUENCE</scope>
    <source>
        <strain evidence="3">R3-111a-1</strain>
    </source>
</reference>
<reference evidence="4" key="1">
    <citation type="submission" date="2010-07" db="EMBL/GenBank/DDBJ databases">
        <title>The genome sequence of Gaeumannomyces graminis var. tritici strain R3-111a-1.</title>
        <authorList>
            <consortium name="The Broad Institute Genome Sequencing Platform"/>
            <person name="Ma L.-J."/>
            <person name="Dead R."/>
            <person name="Young S."/>
            <person name="Zeng Q."/>
            <person name="Koehrsen M."/>
            <person name="Alvarado L."/>
            <person name="Berlin A."/>
            <person name="Chapman S.B."/>
            <person name="Chen Z."/>
            <person name="Freedman E."/>
            <person name="Gellesch M."/>
            <person name="Goldberg J."/>
            <person name="Griggs A."/>
            <person name="Gujja S."/>
            <person name="Heilman E.R."/>
            <person name="Heiman D."/>
            <person name="Hepburn T."/>
            <person name="Howarth C."/>
            <person name="Jen D."/>
            <person name="Larson L."/>
            <person name="Mehta T."/>
            <person name="Neiman D."/>
            <person name="Pearson M."/>
            <person name="Roberts A."/>
            <person name="Saif S."/>
            <person name="Shea T."/>
            <person name="Shenoy N."/>
            <person name="Sisk P."/>
            <person name="Stolte C."/>
            <person name="Sykes S."/>
            <person name="Walk T."/>
            <person name="White J."/>
            <person name="Yandava C."/>
            <person name="Haas B."/>
            <person name="Nusbaum C."/>
            <person name="Birren B."/>
        </authorList>
    </citation>
    <scope>NUCLEOTIDE SEQUENCE [LARGE SCALE GENOMIC DNA]</scope>
    <source>
        <strain evidence="4">R3-111a-1</strain>
    </source>
</reference>
<protein>
    <submittedName>
        <fullName evidence="2 3">Uncharacterized protein</fullName>
    </submittedName>
</protein>
<sequence>MEAKHHPRTPADDRLTTAWGPPAPSPPAPAEGATAPANLSQNQQVCVFLPQALKHATSRAAGGGQANHESSTRLTTTLNVREPPLPNVDKMWITQ</sequence>
<dbReference type="VEuPathDB" id="FungiDB:GGTG_10152"/>
<reference evidence="2" key="2">
    <citation type="submission" date="2010-07" db="EMBL/GenBank/DDBJ databases">
        <authorList>
            <consortium name="The Broad Institute Genome Sequencing Platform"/>
            <consortium name="Broad Institute Genome Sequencing Center for Infectious Disease"/>
            <person name="Ma L.-J."/>
            <person name="Dead R."/>
            <person name="Young S."/>
            <person name="Zeng Q."/>
            <person name="Koehrsen M."/>
            <person name="Alvarado L."/>
            <person name="Berlin A."/>
            <person name="Chapman S.B."/>
            <person name="Chen Z."/>
            <person name="Freedman E."/>
            <person name="Gellesch M."/>
            <person name="Goldberg J."/>
            <person name="Griggs A."/>
            <person name="Gujja S."/>
            <person name="Heilman E.R."/>
            <person name="Heiman D."/>
            <person name="Hepburn T."/>
            <person name="Howarth C."/>
            <person name="Jen D."/>
            <person name="Larson L."/>
            <person name="Mehta T."/>
            <person name="Neiman D."/>
            <person name="Pearson M."/>
            <person name="Roberts A."/>
            <person name="Saif S."/>
            <person name="Shea T."/>
            <person name="Shenoy N."/>
            <person name="Sisk P."/>
            <person name="Stolte C."/>
            <person name="Sykes S."/>
            <person name="Walk T."/>
            <person name="White J."/>
            <person name="Yandava C."/>
            <person name="Haas B."/>
            <person name="Nusbaum C."/>
            <person name="Birren B."/>
        </authorList>
    </citation>
    <scope>NUCLEOTIDE SEQUENCE</scope>
    <source>
        <strain evidence="2">R3-111a-1</strain>
    </source>
</reference>
<dbReference type="Proteomes" id="UP000006039">
    <property type="component" value="Unassembled WGS sequence"/>
</dbReference>
<dbReference type="HOGENOM" id="CLU_2372930_0_0_1"/>
<dbReference type="AlphaFoldDB" id="J3P9H1"/>
<name>J3P9H1_GAET3</name>
<evidence type="ECO:0000313" key="3">
    <source>
        <dbReference type="EnsemblFungi" id="EJT73307"/>
    </source>
</evidence>
<feature type="compositionally biased region" description="Basic and acidic residues" evidence="1">
    <location>
        <begin position="1"/>
        <end position="15"/>
    </location>
</feature>
<feature type="region of interest" description="Disordered" evidence="1">
    <location>
        <begin position="1"/>
        <end position="38"/>
    </location>
</feature>
<proteinExistence type="predicted"/>
<evidence type="ECO:0000313" key="4">
    <source>
        <dbReference type="Proteomes" id="UP000006039"/>
    </source>
</evidence>
<reference evidence="3" key="5">
    <citation type="submission" date="2018-04" db="UniProtKB">
        <authorList>
            <consortium name="EnsemblFungi"/>
        </authorList>
    </citation>
    <scope>IDENTIFICATION</scope>
    <source>
        <strain evidence="3">R3-111a-1</strain>
    </source>
</reference>
<dbReference type="EMBL" id="GL385399">
    <property type="protein sequence ID" value="EJT73307.1"/>
    <property type="molecule type" value="Genomic_DNA"/>
</dbReference>
<feature type="region of interest" description="Disordered" evidence="1">
    <location>
        <begin position="56"/>
        <end position="95"/>
    </location>
</feature>
<evidence type="ECO:0000313" key="2">
    <source>
        <dbReference type="EMBL" id="EJT73307.1"/>
    </source>
</evidence>
<feature type="compositionally biased region" description="Polar residues" evidence="1">
    <location>
        <begin position="67"/>
        <end position="79"/>
    </location>
</feature>